<reference evidence="2 3" key="1">
    <citation type="submission" date="2011-08" db="EMBL/GenBank/DDBJ databases">
        <authorList>
            <person name="Liu Z.J."/>
            <person name="Shi F.L."/>
            <person name="Lu J.Q."/>
            <person name="Li M."/>
            <person name="Wang Z.L."/>
        </authorList>
    </citation>
    <scope>NUCLEOTIDE SEQUENCE [LARGE SCALE GENOMIC DNA]</scope>
    <source>
        <strain evidence="2 3">USNM 41457</strain>
    </source>
</reference>
<dbReference type="InParanoid" id="J9D797"/>
<feature type="compositionally biased region" description="Basic and acidic residues" evidence="1">
    <location>
        <begin position="205"/>
        <end position="220"/>
    </location>
</feature>
<gene>
    <name evidence="2" type="ORF">EDEG_02022</name>
</gene>
<keyword evidence="3" id="KW-1185">Reference proteome</keyword>
<name>J9D797_EDHAE</name>
<evidence type="ECO:0000256" key="1">
    <source>
        <dbReference type="SAM" id="MobiDB-lite"/>
    </source>
</evidence>
<dbReference type="AlphaFoldDB" id="J9D797"/>
<comment type="caution">
    <text evidence="2">The sequence shown here is derived from an EMBL/GenBank/DDBJ whole genome shotgun (WGS) entry which is preliminary data.</text>
</comment>
<organism evidence="2 3">
    <name type="scientific">Edhazardia aedis (strain USNM 41457)</name>
    <name type="common">Microsporidian parasite</name>
    <dbReference type="NCBI Taxonomy" id="1003232"/>
    <lineage>
        <taxon>Eukaryota</taxon>
        <taxon>Fungi</taxon>
        <taxon>Fungi incertae sedis</taxon>
        <taxon>Microsporidia</taxon>
        <taxon>Edhazardia</taxon>
    </lineage>
</organism>
<dbReference type="VEuPathDB" id="MicrosporidiaDB:EDEG_02022"/>
<evidence type="ECO:0000313" key="3">
    <source>
        <dbReference type="Proteomes" id="UP000003163"/>
    </source>
</evidence>
<accession>J9D797</accession>
<dbReference type="HOGENOM" id="CLU_314736_0_0_1"/>
<proteinExistence type="predicted"/>
<dbReference type="EMBL" id="AFBI03000033">
    <property type="protein sequence ID" value="EJW03651.1"/>
    <property type="molecule type" value="Genomic_DNA"/>
</dbReference>
<feature type="compositionally biased region" description="Basic and acidic residues" evidence="1">
    <location>
        <begin position="478"/>
        <end position="492"/>
    </location>
</feature>
<feature type="region of interest" description="Disordered" evidence="1">
    <location>
        <begin position="472"/>
        <end position="492"/>
    </location>
</feature>
<protein>
    <submittedName>
        <fullName evidence="2">Uncharacterized protein</fullName>
    </submittedName>
</protein>
<feature type="region of interest" description="Disordered" evidence="1">
    <location>
        <begin position="204"/>
        <end position="228"/>
    </location>
</feature>
<reference evidence="3" key="2">
    <citation type="submission" date="2015-07" db="EMBL/GenBank/DDBJ databases">
        <title>Contrasting host-pathogen interactions and genome evolution in two generalist and specialist microsporidian pathogens of mosquitoes.</title>
        <authorList>
            <consortium name="The Broad Institute Genomics Platform"/>
            <consortium name="The Broad Institute Genome Sequencing Center for Infectious Disease"/>
            <person name="Cuomo C.A."/>
            <person name="Sanscrainte N.D."/>
            <person name="Goldberg J.M."/>
            <person name="Heiman D."/>
            <person name="Young S."/>
            <person name="Zeng Q."/>
            <person name="Becnel J.J."/>
            <person name="Birren B.W."/>
        </authorList>
    </citation>
    <scope>NUCLEOTIDE SEQUENCE [LARGE SCALE GENOMIC DNA]</scope>
    <source>
        <strain evidence="3">USNM 41457</strain>
    </source>
</reference>
<dbReference type="Proteomes" id="UP000003163">
    <property type="component" value="Unassembled WGS sequence"/>
</dbReference>
<sequence length="929" mass="108854">MQVFDKKNSHPLEKVKMIFWWYFCRLQYASNSDNHSQTCFSEINDEFSISAVKKIKLDGNTRDFCEKEHKKQRRKNQTPKKYIKKQRNTIFESIRPHCILSNASNRTAFNILDSNNPIAGKGYVDGENVVKLSDKGINDTVCDIPSANNHGFLEIYNDSQQKTSSNNPLIRSLLSENKNEQMNLDIKFKIPNPTDIQKEPFLQSEQKRDDKAQHHHHEDASILPLNIPDTNNGFNMRAKNSYRNEIETSSHSYTISQDNKHEQPLDSIKKFYESDMQISNKSRKRKNYNAEPCVSLNEIQSVNLDLITYIRNKNSLSSYDCQMPQTNTNTSINDFLELKKDIEISDIRENSVIQNETNENLKYTNLDNNTTQNITNQQHAEMKKIEYLNRIYHLKRLLVFQQIYSSSLLQLKYLSGFQNLIQQSNTVSSTVASSNMNNPLQIIPENFLPKLNNSVKEINNIKESIEISKKSQGTGIESNEKTKSELTQEKSSKNVKTGREKFLEISETFRIFYKIFPNLDDHIVTKKINLRDFLRKKLQTFKIEANEILEQTRKVSILFGNNLDNNTENLIFYYTEVLKIFVEPEKLQNNIIQMRSIWLCISLFYPEVLDFSRIIAKAYIDALNYKTTKIVNLNIMKPFYNLKNVSNKIREKADLIKNNLFSLYNSDCNAMNKGLVKNLTNFFDCCYKLLLHTFKVNEYLIAELSIERPFKVGNIIGQYHYLLLEDNIQFQNMCFSFFYVCQSFPDRIINRTQKCFYYKICLLHNFLRTSTYKPLRNKSEFFDMMKFNCIFGLSEEISKNLEFHIDVALFHWNDLKNQLGEPKLPSTDDINYCKKAITQYLYATVFKFDVENIFKAIIYKMELAFGLELQSNMTNMIEIDIFTKNLDSIEDTNEQKNDICSKKENFQNNSLLISNFTRVSKILRALKAY</sequence>
<evidence type="ECO:0000313" key="2">
    <source>
        <dbReference type="EMBL" id="EJW03651.1"/>
    </source>
</evidence>